<dbReference type="GO" id="GO:0004190">
    <property type="term" value="F:aspartic-type endopeptidase activity"/>
    <property type="evidence" value="ECO:0007669"/>
    <property type="project" value="InterPro"/>
</dbReference>
<dbReference type="InterPro" id="IPR021109">
    <property type="entry name" value="Peptidase_aspartic_dom_sf"/>
</dbReference>
<accession>A0A9D4VT93</accession>
<name>A0A9D4VT93_PEA</name>
<keyword evidence="2" id="KW-1185">Reference proteome</keyword>
<dbReference type="CDD" id="cd00303">
    <property type="entry name" value="retropepsin_like"/>
    <property type="match status" value="1"/>
</dbReference>
<dbReference type="InterPro" id="IPR001969">
    <property type="entry name" value="Aspartic_peptidase_AS"/>
</dbReference>
<dbReference type="GO" id="GO:0006508">
    <property type="term" value="P:proteolysis"/>
    <property type="evidence" value="ECO:0007669"/>
    <property type="project" value="InterPro"/>
</dbReference>
<organism evidence="1 2">
    <name type="scientific">Pisum sativum</name>
    <name type="common">Garden pea</name>
    <name type="synonym">Lathyrus oleraceus</name>
    <dbReference type="NCBI Taxonomy" id="3888"/>
    <lineage>
        <taxon>Eukaryota</taxon>
        <taxon>Viridiplantae</taxon>
        <taxon>Streptophyta</taxon>
        <taxon>Embryophyta</taxon>
        <taxon>Tracheophyta</taxon>
        <taxon>Spermatophyta</taxon>
        <taxon>Magnoliopsida</taxon>
        <taxon>eudicotyledons</taxon>
        <taxon>Gunneridae</taxon>
        <taxon>Pentapetalae</taxon>
        <taxon>rosids</taxon>
        <taxon>fabids</taxon>
        <taxon>Fabales</taxon>
        <taxon>Fabaceae</taxon>
        <taxon>Papilionoideae</taxon>
        <taxon>50 kb inversion clade</taxon>
        <taxon>NPAAA clade</taxon>
        <taxon>Hologalegina</taxon>
        <taxon>IRL clade</taxon>
        <taxon>Fabeae</taxon>
        <taxon>Lathyrus</taxon>
    </lineage>
</organism>
<dbReference type="Gene3D" id="2.40.70.10">
    <property type="entry name" value="Acid Proteases"/>
    <property type="match status" value="1"/>
</dbReference>
<dbReference type="SUPFAM" id="SSF50630">
    <property type="entry name" value="Acid proteases"/>
    <property type="match status" value="1"/>
</dbReference>
<comment type="caution">
    <text evidence="1">The sequence shown here is derived from an EMBL/GenBank/DDBJ whole genome shotgun (WGS) entry which is preliminary data.</text>
</comment>
<gene>
    <name evidence="1" type="ORF">KIW84_075258</name>
</gene>
<evidence type="ECO:0000313" key="2">
    <source>
        <dbReference type="Proteomes" id="UP001058974"/>
    </source>
</evidence>
<dbReference type="PROSITE" id="PS00141">
    <property type="entry name" value="ASP_PROTEASE"/>
    <property type="match status" value="1"/>
</dbReference>
<evidence type="ECO:0000313" key="1">
    <source>
        <dbReference type="EMBL" id="KAI5389879.1"/>
    </source>
</evidence>
<dbReference type="Gramene" id="Psat07G0525800-T1">
    <property type="protein sequence ID" value="KAI5389879.1"/>
    <property type="gene ID" value="KIW84_075258"/>
</dbReference>
<dbReference type="Proteomes" id="UP001058974">
    <property type="component" value="Chromosome 7"/>
</dbReference>
<proteinExistence type="predicted"/>
<sequence>MSTSEDVATIEIPYDEVHPLQIPYDLSPMTTSANPIAHLVIIVPSLFPFEDTKAVPWIYDSTVYIQGHKVQEEPVEINEPMVNITRTGGVIRSGRIFAPVPPVIDNSGTSDQEKGKQVESNQQRYALVKFLKVTHVSQEISVCQFEGVFNNIVASISLGFNDDELTPKGKNNNKALYISIECVNTVLSRVLVDTGSSLNIIPKSSLSKLTIEGLVMKPSELVVRAFDGSRRTVIREVDLPTKTGTHTFFITLFFMNIYPAYSCLLGRPWIHSARVVTSTLHQRLKFLINNKLVVIEGEKDIMVSHLASFRYVEGGGEVHEILFQLFEVVNVEMVASVREGKKIELPMVTLEDAKTMIKAEYPEGWGIILDFPVNEDRSGLGYHSQNVKRLMPQALKGQVILLLDIFASAKHLIDGKICVVEEERVSIVVKEGLVYKRMEGQELGNWNAMEIPKVNMFEK</sequence>
<dbReference type="EMBL" id="JAMSHJ010000007">
    <property type="protein sequence ID" value="KAI5389879.1"/>
    <property type="molecule type" value="Genomic_DNA"/>
</dbReference>
<dbReference type="PANTHER" id="PTHR32108:SF9">
    <property type="entry name" value="REVERSE TRANSCRIPTASE RNASE H-LIKE DOMAIN-CONTAINING PROTEIN"/>
    <property type="match status" value="1"/>
</dbReference>
<dbReference type="AlphaFoldDB" id="A0A9D4VT93"/>
<dbReference type="PANTHER" id="PTHR32108">
    <property type="entry name" value="DNA-DIRECTED RNA POLYMERASE SUBUNIT ALPHA"/>
    <property type="match status" value="1"/>
</dbReference>
<protein>
    <submittedName>
        <fullName evidence="1">Uncharacterized protein</fullName>
    </submittedName>
</protein>
<reference evidence="1 2" key="1">
    <citation type="journal article" date="2022" name="Nat. Genet.">
        <title>Improved pea reference genome and pan-genome highlight genomic features and evolutionary characteristics.</title>
        <authorList>
            <person name="Yang T."/>
            <person name="Liu R."/>
            <person name="Luo Y."/>
            <person name="Hu S."/>
            <person name="Wang D."/>
            <person name="Wang C."/>
            <person name="Pandey M.K."/>
            <person name="Ge S."/>
            <person name="Xu Q."/>
            <person name="Li N."/>
            <person name="Li G."/>
            <person name="Huang Y."/>
            <person name="Saxena R.K."/>
            <person name="Ji Y."/>
            <person name="Li M."/>
            <person name="Yan X."/>
            <person name="He Y."/>
            <person name="Liu Y."/>
            <person name="Wang X."/>
            <person name="Xiang C."/>
            <person name="Varshney R.K."/>
            <person name="Ding H."/>
            <person name="Gao S."/>
            <person name="Zong X."/>
        </authorList>
    </citation>
    <scope>NUCLEOTIDE SEQUENCE [LARGE SCALE GENOMIC DNA]</scope>
    <source>
        <strain evidence="1 2">cv. Zhongwan 6</strain>
    </source>
</reference>